<dbReference type="PANTHER" id="PTHR33442:SF1">
    <property type="entry name" value="TRANS-3-HYDROXY-L-PROLINE DEHYDRATASE"/>
    <property type="match status" value="1"/>
</dbReference>
<sequence length="370" mass="41047">MHPSGEPTRIIYSGFPSVTGALLEQRAAAKAHHDGVRKSVTHEPRGHKEMYGAALRPHAEHVDSGAAHMGILFLTHEGYSTMCGHATLAASRLLASTAAPTSTTHPLSSFRRRGHLSAAWRAAIRPCKSSRRSERQRRSRSAPPRSLRHRTRRCARHATRTARGFRADSTRRVRCLSIPSFAAGTDRHHGGHPSRRRCNLMAGAPRPRPRQRRRRRGIGTAAPFHLFATAPALGFPDSSLEASDLDALDDATRRVKGRPSMPMSERLKRRYLHHPVRTGPCRLAVLALGLLGHGVWPRCGGAGDCGRRCGRLLLCGPSRSTAVRRGRACRRASRWLWPKGRDQWGRAGRITQSPVQSIRRGKRWICWHAG</sequence>
<feature type="compositionally biased region" description="Basic residues" evidence="4">
    <location>
        <begin position="128"/>
        <end position="160"/>
    </location>
</feature>
<evidence type="ECO:0000256" key="3">
    <source>
        <dbReference type="ARBA" id="ARBA00013105"/>
    </source>
</evidence>
<evidence type="ECO:0000256" key="1">
    <source>
        <dbReference type="ARBA" id="ARBA00001148"/>
    </source>
</evidence>
<dbReference type="EMBL" id="JBBPBF010000010">
    <property type="protein sequence ID" value="KAK7612482.1"/>
    <property type="molecule type" value="Genomic_DNA"/>
</dbReference>
<comment type="catalytic activity">
    <reaction evidence="1">
        <text>trans-3-hydroxy-L-proline = 1-pyrroline-2-carboxylate + H2O</text>
        <dbReference type="Rhea" id="RHEA:10320"/>
        <dbReference type="ChEBI" id="CHEBI:15377"/>
        <dbReference type="ChEBI" id="CHEBI:39785"/>
        <dbReference type="ChEBI" id="CHEBI:57938"/>
        <dbReference type="EC" id="4.2.1.77"/>
    </reaction>
</comment>
<dbReference type="Pfam" id="PF05544">
    <property type="entry name" value="Pro_racemase"/>
    <property type="match status" value="1"/>
</dbReference>
<dbReference type="Gene3D" id="3.10.310.10">
    <property type="entry name" value="Diaminopimelate Epimerase, Chain A, domain 1"/>
    <property type="match status" value="1"/>
</dbReference>
<name>A0ABR1NBB2_9PEZI</name>
<organism evidence="5 6">
    <name type="scientific">Phyllosticta paracitricarpa</name>
    <dbReference type="NCBI Taxonomy" id="2016321"/>
    <lineage>
        <taxon>Eukaryota</taxon>
        <taxon>Fungi</taxon>
        <taxon>Dikarya</taxon>
        <taxon>Ascomycota</taxon>
        <taxon>Pezizomycotina</taxon>
        <taxon>Dothideomycetes</taxon>
        <taxon>Dothideomycetes incertae sedis</taxon>
        <taxon>Botryosphaeriales</taxon>
        <taxon>Phyllostictaceae</taxon>
        <taxon>Phyllosticta</taxon>
    </lineage>
</organism>
<evidence type="ECO:0000313" key="6">
    <source>
        <dbReference type="Proteomes" id="UP001367316"/>
    </source>
</evidence>
<evidence type="ECO:0000256" key="4">
    <source>
        <dbReference type="SAM" id="MobiDB-lite"/>
    </source>
</evidence>
<accession>A0ABR1NBB2</accession>
<keyword evidence="6" id="KW-1185">Reference proteome</keyword>
<protein>
    <recommendedName>
        <fullName evidence="3">trans-L-3-hydroxyproline dehydratase</fullName>
        <ecNumber evidence="3">4.2.1.77</ecNumber>
    </recommendedName>
</protein>
<dbReference type="SUPFAM" id="SSF54506">
    <property type="entry name" value="Diaminopimelate epimerase-like"/>
    <property type="match status" value="1"/>
</dbReference>
<proteinExistence type="inferred from homology"/>
<feature type="region of interest" description="Disordered" evidence="4">
    <location>
        <begin position="185"/>
        <end position="214"/>
    </location>
</feature>
<dbReference type="EC" id="4.2.1.77" evidence="3"/>
<dbReference type="PANTHER" id="PTHR33442">
    <property type="entry name" value="TRANS-3-HYDROXY-L-PROLINE DEHYDRATASE"/>
    <property type="match status" value="1"/>
</dbReference>
<evidence type="ECO:0000256" key="2">
    <source>
        <dbReference type="ARBA" id="ARBA00007529"/>
    </source>
</evidence>
<feature type="region of interest" description="Disordered" evidence="4">
    <location>
        <begin position="125"/>
        <end position="163"/>
    </location>
</feature>
<gene>
    <name evidence="5" type="ORF">JOL62DRAFT_27377</name>
</gene>
<dbReference type="InterPro" id="IPR008794">
    <property type="entry name" value="Pro_racemase_fam"/>
</dbReference>
<dbReference type="Proteomes" id="UP001367316">
    <property type="component" value="Unassembled WGS sequence"/>
</dbReference>
<comment type="similarity">
    <text evidence="2">Belongs to the proline racemase family.</text>
</comment>
<reference evidence="5 6" key="1">
    <citation type="submission" date="2024-04" db="EMBL/GenBank/DDBJ databases">
        <title>Phyllosticta paracitricarpa is synonymous to the EU quarantine fungus P. citricarpa based on phylogenomic analyses.</title>
        <authorList>
            <consortium name="Lawrence Berkeley National Laboratory"/>
            <person name="Van ingen-buijs V.A."/>
            <person name="Van westerhoven A.C."/>
            <person name="Haridas S."/>
            <person name="Skiadas P."/>
            <person name="Martin F."/>
            <person name="Groenewald J.Z."/>
            <person name="Crous P.W."/>
            <person name="Seidl M.F."/>
        </authorList>
    </citation>
    <scope>NUCLEOTIDE SEQUENCE [LARGE SCALE GENOMIC DNA]</scope>
    <source>
        <strain evidence="5 6">CBS 141358</strain>
    </source>
</reference>
<comment type="caution">
    <text evidence="5">The sequence shown here is derived from an EMBL/GenBank/DDBJ whole genome shotgun (WGS) entry which is preliminary data.</text>
</comment>
<evidence type="ECO:0000313" key="5">
    <source>
        <dbReference type="EMBL" id="KAK7612482.1"/>
    </source>
</evidence>
<feature type="compositionally biased region" description="Basic residues" evidence="4">
    <location>
        <begin position="189"/>
        <end position="198"/>
    </location>
</feature>